<organism evidence="1">
    <name type="scientific">Rhizophora mucronata</name>
    <name type="common">Asiatic mangrove</name>
    <dbReference type="NCBI Taxonomy" id="61149"/>
    <lineage>
        <taxon>Eukaryota</taxon>
        <taxon>Viridiplantae</taxon>
        <taxon>Streptophyta</taxon>
        <taxon>Embryophyta</taxon>
        <taxon>Tracheophyta</taxon>
        <taxon>Spermatophyta</taxon>
        <taxon>Magnoliopsida</taxon>
        <taxon>eudicotyledons</taxon>
        <taxon>Gunneridae</taxon>
        <taxon>Pentapetalae</taxon>
        <taxon>rosids</taxon>
        <taxon>fabids</taxon>
        <taxon>Malpighiales</taxon>
        <taxon>Rhizophoraceae</taxon>
        <taxon>Rhizophora</taxon>
    </lineage>
</organism>
<sequence>MRPAINRSIEIKIISTIFVF</sequence>
<accession>A0A2P2N424</accession>
<proteinExistence type="predicted"/>
<reference evidence="1" key="1">
    <citation type="submission" date="2018-02" db="EMBL/GenBank/DDBJ databases">
        <title>Rhizophora mucronata_Transcriptome.</title>
        <authorList>
            <person name="Meera S.P."/>
            <person name="Sreeshan A."/>
            <person name="Augustine A."/>
        </authorList>
    </citation>
    <scope>NUCLEOTIDE SEQUENCE</scope>
    <source>
        <tissue evidence="1">Leaf</tissue>
    </source>
</reference>
<name>A0A2P2N424_RHIMU</name>
<protein>
    <submittedName>
        <fullName evidence="1">Uncharacterized protein</fullName>
    </submittedName>
</protein>
<dbReference type="AlphaFoldDB" id="A0A2P2N424"/>
<evidence type="ECO:0000313" key="1">
    <source>
        <dbReference type="EMBL" id="MBX37219.1"/>
    </source>
</evidence>
<dbReference type="EMBL" id="GGEC01056735">
    <property type="protein sequence ID" value="MBX37219.1"/>
    <property type="molecule type" value="Transcribed_RNA"/>
</dbReference>